<reference evidence="3" key="1">
    <citation type="submission" date="2019-10" db="EMBL/GenBank/DDBJ databases">
        <authorList>
            <consortium name="DOE Joint Genome Institute"/>
            <person name="Kuo A."/>
            <person name="Miyauchi S."/>
            <person name="Kiss E."/>
            <person name="Drula E."/>
            <person name="Kohler A."/>
            <person name="Sanchez-Garcia M."/>
            <person name="Andreopoulos B."/>
            <person name="Barry K.W."/>
            <person name="Bonito G."/>
            <person name="Buee M."/>
            <person name="Carver A."/>
            <person name="Chen C."/>
            <person name="Cichocki N."/>
            <person name="Clum A."/>
            <person name="Culley D."/>
            <person name="Crous P.W."/>
            <person name="Fauchery L."/>
            <person name="Girlanda M."/>
            <person name="Hayes R."/>
            <person name="Keri Z."/>
            <person name="LaButti K."/>
            <person name="Lipzen A."/>
            <person name="Lombard V."/>
            <person name="Magnuson J."/>
            <person name="Maillard F."/>
            <person name="Morin E."/>
            <person name="Murat C."/>
            <person name="Nolan M."/>
            <person name="Ohm R."/>
            <person name="Pangilinan J."/>
            <person name="Pereira M."/>
            <person name="Perotto S."/>
            <person name="Peter M."/>
            <person name="Riley R."/>
            <person name="Sitrit Y."/>
            <person name="Stielow B."/>
            <person name="Szollosi G."/>
            <person name="Zifcakova L."/>
            <person name="Stursova M."/>
            <person name="Spatafora J.W."/>
            <person name="Tedersoo L."/>
            <person name="Vaario L.-M."/>
            <person name="Yamada A."/>
            <person name="Yan M."/>
            <person name="Wang P."/>
            <person name="Xu J."/>
            <person name="Bruns T."/>
            <person name="Baldrian P."/>
            <person name="Vilgalys R."/>
            <person name="Henrissat B."/>
            <person name="Grigoriev I.V."/>
            <person name="Hibbett D."/>
            <person name="Nagy L.G."/>
            <person name="Martin F.M."/>
        </authorList>
    </citation>
    <scope>NUCLEOTIDE SEQUENCE</scope>
    <source>
        <strain evidence="3">Prilba</strain>
    </source>
</reference>
<dbReference type="EMBL" id="WHVB01000005">
    <property type="protein sequence ID" value="KAF8482482.1"/>
    <property type="molecule type" value="Genomic_DNA"/>
</dbReference>
<evidence type="ECO:0000256" key="1">
    <source>
        <dbReference type="SAM" id="MobiDB-lite"/>
    </source>
</evidence>
<proteinExistence type="predicted"/>
<feature type="region of interest" description="Disordered" evidence="1">
    <location>
        <begin position="19"/>
        <end position="47"/>
    </location>
</feature>
<dbReference type="OrthoDB" id="3266879at2759"/>
<organism evidence="3 4">
    <name type="scientific">Russula ochroleuca</name>
    <dbReference type="NCBI Taxonomy" id="152965"/>
    <lineage>
        <taxon>Eukaryota</taxon>
        <taxon>Fungi</taxon>
        <taxon>Dikarya</taxon>
        <taxon>Basidiomycota</taxon>
        <taxon>Agaricomycotina</taxon>
        <taxon>Agaricomycetes</taxon>
        <taxon>Russulales</taxon>
        <taxon>Russulaceae</taxon>
        <taxon>Russula</taxon>
    </lineage>
</organism>
<evidence type="ECO:0000313" key="3">
    <source>
        <dbReference type="EMBL" id="KAF8482482.1"/>
    </source>
</evidence>
<protein>
    <submittedName>
        <fullName evidence="3">Uncharacterized protein</fullName>
    </submittedName>
</protein>
<feature type="compositionally biased region" description="Polar residues" evidence="1">
    <location>
        <begin position="30"/>
        <end position="39"/>
    </location>
</feature>
<dbReference type="Gene3D" id="1.20.120.20">
    <property type="entry name" value="Apolipoprotein"/>
    <property type="match status" value="1"/>
</dbReference>
<name>A0A9P5TAM0_9AGAM</name>
<keyword evidence="2" id="KW-1133">Transmembrane helix</keyword>
<feature type="region of interest" description="Disordered" evidence="1">
    <location>
        <begin position="205"/>
        <end position="234"/>
    </location>
</feature>
<feature type="compositionally biased region" description="Basic and acidic residues" evidence="1">
    <location>
        <begin position="174"/>
        <end position="188"/>
    </location>
</feature>
<dbReference type="AlphaFoldDB" id="A0A9P5TAM0"/>
<accession>A0A9P5TAM0</accession>
<gene>
    <name evidence="3" type="ORF">DFH94DRAFT_627751</name>
</gene>
<feature type="transmembrane region" description="Helical" evidence="2">
    <location>
        <begin position="49"/>
        <end position="66"/>
    </location>
</feature>
<keyword evidence="2" id="KW-0472">Membrane</keyword>
<sequence>MTAPAIQRPHPLLARTFATVGPRAAPDPTRPTSINSEAQGSKKGRDRNALYIGGGLVGVGAIWYYYAKSESARIAKEQEGSGPLQKDTVRSDKERAQEFIKSGDAKYQEVKAEAQSKVQAGRDQLGQSFERGKQRFEEGVDQAARRAAGAQSTVEQKVDEAKSTGKGWLSWGKAETRASADELKRRANETQEAWNARFEEAKRKAAEKGEEIKQRVGETEEEFRDRIAKAIQKR</sequence>
<evidence type="ECO:0000313" key="4">
    <source>
        <dbReference type="Proteomes" id="UP000759537"/>
    </source>
</evidence>
<feature type="region of interest" description="Disordered" evidence="1">
    <location>
        <begin position="146"/>
        <end position="188"/>
    </location>
</feature>
<comment type="caution">
    <text evidence="3">The sequence shown here is derived from an EMBL/GenBank/DDBJ whole genome shotgun (WGS) entry which is preliminary data.</text>
</comment>
<feature type="region of interest" description="Disordered" evidence="1">
    <location>
        <begin position="75"/>
        <end position="94"/>
    </location>
</feature>
<dbReference type="Proteomes" id="UP000759537">
    <property type="component" value="Unassembled WGS sequence"/>
</dbReference>
<keyword evidence="4" id="KW-1185">Reference proteome</keyword>
<evidence type="ECO:0000256" key="2">
    <source>
        <dbReference type="SAM" id="Phobius"/>
    </source>
</evidence>
<feature type="compositionally biased region" description="Basic and acidic residues" evidence="1">
    <location>
        <begin position="205"/>
        <end position="228"/>
    </location>
</feature>
<keyword evidence="2" id="KW-0812">Transmembrane</keyword>
<reference evidence="3" key="2">
    <citation type="journal article" date="2020" name="Nat. Commun.">
        <title>Large-scale genome sequencing of mycorrhizal fungi provides insights into the early evolution of symbiotic traits.</title>
        <authorList>
            <person name="Miyauchi S."/>
            <person name="Kiss E."/>
            <person name="Kuo A."/>
            <person name="Drula E."/>
            <person name="Kohler A."/>
            <person name="Sanchez-Garcia M."/>
            <person name="Morin E."/>
            <person name="Andreopoulos B."/>
            <person name="Barry K.W."/>
            <person name="Bonito G."/>
            <person name="Buee M."/>
            <person name="Carver A."/>
            <person name="Chen C."/>
            <person name="Cichocki N."/>
            <person name="Clum A."/>
            <person name="Culley D."/>
            <person name="Crous P.W."/>
            <person name="Fauchery L."/>
            <person name="Girlanda M."/>
            <person name="Hayes R.D."/>
            <person name="Keri Z."/>
            <person name="LaButti K."/>
            <person name="Lipzen A."/>
            <person name="Lombard V."/>
            <person name="Magnuson J."/>
            <person name="Maillard F."/>
            <person name="Murat C."/>
            <person name="Nolan M."/>
            <person name="Ohm R.A."/>
            <person name="Pangilinan J."/>
            <person name="Pereira M.F."/>
            <person name="Perotto S."/>
            <person name="Peter M."/>
            <person name="Pfister S."/>
            <person name="Riley R."/>
            <person name="Sitrit Y."/>
            <person name="Stielow J.B."/>
            <person name="Szollosi G."/>
            <person name="Zifcakova L."/>
            <person name="Stursova M."/>
            <person name="Spatafora J.W."/>
            <person name="Tedersoo L."/>
            <person name="Vaario L.M."/>
            <person name="Yamada A."/>
            <person name="Yan M."/>
            <person name="Wang P."/>
            <person name="Xu J."/>
            <person name="Bruns T."/>
            <person name="Baldrian P."/>
            <person name="Vilgalys R."/>
            <person name="Dunand C."/>
            <person name="Henrissat B."/>
            <person name="Grigoriev I.V."/>
            <person name="Hibbett D."/>
            <person name="Nagy L.G."/>
            <person name="Martin F.M."/>
        </authorList>
    </citation>
    <scope>NUCLEOTIDE SEQUENCE</scope>
    <source>
        <strain evidence="3">Prilba</strain>
    </source>
</reference>
<dbReference type="SUPFAM" id="SSF58113">
    <property type="entry name" value="Apolipoprotein A-I"/>
    <property type="match status" value="1"/>
</dbReference>